<dbReference type="Proteomes" id="UP000029692">
    <property type="component" value="Unassembled WGS sequence"/>
</dbReference>
<dbReference type="CDD" id="cd18773">
    <property type="entry name" value="PDC1_HK_sensor"/>
    <property type="match status" value="1"/>
</dbReference>
<name>A0A098QXN8_9SPIO</name>
<dbReference type="AlphaFoldDB" id="A0A098QXN8"/>
<organism evidence="2 3">
    <name type="scientific">Spirochaeta lutea</name>
    <dbReference type="NCBI Taxonomy" id="1480694"/>
    <lineage>
        <taxon>Bacteria</taxon>
        <taxon>Pseudomonadati</taxon>
        <taxon>Spirochaetota</taxon>
        <taxon>Spirochaetia</taxon>
        <taxon>Spirochaetales</taxon>
        <taxon>Spirochaetaceae</taxon>
        <taxon>Spirochaeta</taxon>
    </lineage>
</organism>
<dbReference type="EMBL" id="JNUP01000052">
    <property type="protein sequence ID" value="KGE72449.1"/>
    <property type="molecule type" value="Genomic_DNA"/>
</dbReference>
<accession>A0A098QXN8</accession>
<evidence type="ECO:0008006" key="4">
    <source>
        <dbReference type="Google" id="ProtNLM"/>
    </source>
</evidence>
<evidence type="ECO:0000313" key="3">
    <source>
        <dbReference type="Proteomes" id="UP000029692"/>
    </source>
</evidence>
<reference evidence="2 3" key="1">
    <citation type="submission" date="2014-05" db="EMBL/GenBank/DDBJ databases">
        <title>De novo Genome Sequence of Spirocheata sp.</title>
        <authorList>
            <person name="Shivani Y."/>
            <person name="Subhash Y."/>
            <person name="Tushar L."/>
            <person name="Sasikala C."/>
            <person name="Ramana C.V."/>
        </authorList>
    </citation>
    <scope>NUCLEOTIDE SEQUENCE [LARGE SCALE GENOMIC DNA]</scope>
    <source>
        <strain evidence="2 3">JC230</strain>
    </source>
</reference>
<keyword evidence="1" id="KW-0812">Transmembrane</keyword>
<dbReference type="eggNOG" id="COG3706">
    <property type="taxonomic scope" value="Bacteria"/>
</dbReference>
<dbReference type="STRING" id="1480694.DC28_07285"/>
<proteinExistence type="predicted"/>
<evidence type="ECO:0000256" key="1">
    <source>
        <dbReference type="SAM" id="Phobius"/>
    </source>
</evidence>
<comment type="caution">
    <text evidence="2">The sequence shown here is derived from an EMBL/GenBank/DDBJ whole genome shotgun (WGS) entry which is preliminary data.</text>
</comment>
<protein>
    <recommendedName>
        <fullName evidence="4">Cache domain-containing protein</fullName>
    </recommendedName>
</protein>
<gene>
    <name evidence="2" type="ORF">DC28_07285</name>
</gene>
<keyword evidence="1" id="KW-1133">Transmembrane helix</keyword>
<evidence type="ECO:0000313" key="2">
    <source>
        <dbReference type="EMBL" id="KGE72449.1"/>
    </source>
</evidence>
<keyword evidence="3" id="KW-1185">Reference proteome</keyword>
<sequence>MVKKQYIVYLVLLLTAGFSILTWMNASKNAQELEVFIIDHELPTIGLSLQLSLHMKALVYKQAGEALLQDGFIESWILNGERDVPALMDFMENVRARHGLLDASLVSDETETYYGTDGRVVSLSPTTWERDGWYYIFREAVRDNAGQSTIDSWYYPEEDFLGIYVNVPVYDSSGTFLGVTGGGINAAEFRESLDAYEEAFPITVYLARRDGSLVYSSNPDELKQPVSIGDKWGDDFFGELQRNRTTTGVVHQGQWVPNGVMWSSYMEDWDTYVLVRYCGMALQEKIESEWRDSILRSGIPLGIALVLILGFFFLLERRVKARFLAAEKNVSVRDCLLYMTTCLVRQSRSDFIRQEWSEQKFSDLQKLRSALGIRGLGSRDYPSFEQFSVARILHELILDLTPMAVQSDVAFHATIPEEVASRAGLPGITRLLLEDLFVRFLINAEAGAAILVGLTDRENPRVSVVFQTKQPFSHPDLELCSRVLGDYIGITLETQSGQEGGTIYRISFPHGHSECPS</sequence>
<dbReference type="RefSeq" id="WP_037547222.1">
    <property type="nucleotide sequence ID" value="NZ_JNUP01000052.1"/>
</dbReference>
<keyword evidence="1" id="KW-0472">Membrane</keyword>
<feature type="transmembrane region" description="Helical" evidence="1">
    <location>
        <begin position="294"/>
        <end position="315"/>
    </location>
</feature>
<feature type="transmembrane region" description="Helical" evidence="1">
    <location>
        <begin position="7"/>
        <end position="26"/>
    </location>
</feature>